<dbReference type="EMBL" id="CP136958">
    <property type="protein sequence ID" value="WOT02162.1"/>
    <property type="molecule type" value="Genomic_DNA"/>
</dbReference>
<keyword evidence="1" id="KW-1133">Transmembrane helix</keyword>
<reference evidence="2" key="2">
    <citation type="submission" date="2023-10" db="EMBL/GenBank/DDBJ databases">
        <authorList>
            <person name="Choi B."/>
        </authorList>
    </citation>
    <scope>NUCLEOTIDE SEQUENCE</scope>
    <source>
        <strain evidence="2">UMB0763</strain>
    </source>
</reference>
<keyword evidence="1" id="KW-0812">Transmembrane</keyword>
<evidence type="ECO:0000313" key="2">
    <source>
        <dbReference type="EMBL" id="WOT02162.1"/>
    </source>
</evidence>
<feature type="transmembrane region" description="Helical" evidence="1">
    <location>
        <begin position="106"/>
        <end position="133"/>
    </location>
</feature>
<reference evidence="2" key="1">
    <citation type="submission" date="2017-12" db="EMBL/GenBank/DDBJ databases">
        <authorList>
            <person name="Thomas-White K."/>
            <person name="Wolfe A.J."/>
        </authorList>
    </citation>
    <scope>NUCLEOTIDE SEQUENCE</scope>
    <source>
        <strain evidence="2">UMB0763</strain>
    </source>
</reference>
<dbReference type="AlphaFoldDB" id="A0AAF0YRM6"/>
<evidence type="ECO:0000256" key="1">
    <source>
        <dbReference type="SAM" id="Phobius"/>
    </source>
</evidence>
<dbReference type="RefSeq" id="WP_101679069.1">
    <property type="nucleotide sequence ID" value="NZ_CP136958.1"/>
</dbReference>
<proteinExistence type="predicted"/>
<protein>
    <submittedName>
        <fullName evidence="2">Uncharacterized protein</fullName>
    </submittedName>
</protein>
<dbReference type="KEGG" id="cpyr:CYJ47_13120"/>
<keyword evidence="1" id="KW-0472">Membrane</keyword>
<dbReference type="Proteomes" id="UP000234560">
    <property type="component" value="Chromosome"/>
</dbReference>
<accession>A0AAF0YRM6</accession>
<name>A0AAF0YRM6_9CORY</name>
<sequence length="136" mass="15270">MKKKPRYTELDYEFDPLLRLERRHKSSVQAVVWGFAVPILTIITGFLVAVIARANGGPLCDAGLASWLCTRWAEIAICVAPLIVSFGGLIGAGIQCYIKFKTYNRWWPWLACMWVLIPFTMGWMTSFGTIAIIGRG</sequence>
<organism evidence="2 3">
    <name type="scientific">Corynebacterium pyruviciproducens</name>
    <dbReference type="NCBI Taxonomy" id="598660"/>
    <lineage>
        <taxon>Bacteria</taxon>
        <taxon>Bacillati</taxon>
        <taxon>Actinomycetota</taxon>
        <taxon>Actinomycetes</taxon>
        <taxon>Mycobacteriales</taxon>
        <taxon>Corynebacteriaceae</taxon>
        <taxon>Corynebacterium</taxon>
    </lineage>
</organism>
<evidence type="ECO:0000313" key="3">
    <source>
        <dbReference type="Proteomes" id="UP000234560"/>
    </source>
</evidence>
<feature type="transmembrane region" description="Helical" evidence="1">
    <location>
        <begin position="72"/>
        <end position="94"/>
    </location>
</feature>
<feature type="transmembrane region" description="Helical" evidence="1">
    <location>
        <begin position="30"/>
        <end position="52"/>
    </location>
</feature>
<gene>
    <name evidence="2" type="ORF">CYJ47_13120</name>
</gene>